<gene>
    <name evidence="1" type="ORF">QWZ18_07285</name>
</gene>
<name>A0ABT8AKW6_9HYPH</name>
<comment type="caution">
    <text evidence="1">The sequence shown here is derived from an EMBL/GenBank/DDBJ whole genome shotgun (WGS) entry which is preliminary data.</text>
</comment>
<dbReference type="InterPro" id="IPR036520">
    <property type="entry name" value="UPF0759_sf"/>
</dbReference>
<dbReference type="PANTHER" id="PTHR30348:SF14">
    <property type="entry name" value="BLR8050 PROTEIN"/>
    <property type="match status" value="1"/>
</dbReference>
<accession>A0ABT8AKW6</accession>
<evidence type="ECO:0000313" key="2">
    <source>
        <dbReference type="Proteomes" id="UP001244297"/>
    </source>
</evidence>
<protein>
    <submittedName>
        <fullName evidence="1">DUF72 domain-containing protein</fullName>
    </submittedName>
</protein>
<reference evidence="2" key="1">
    <citation type="journal article" date="2019" name="Int. J. Syst. Evol. Microbiol.">
        <title>The Global Catalogue of Microorganisms (GCM) 10K type strain sequencing project: providing services to taxonomists for standard genome sequencing and annotation.</title>
        <authorList>
            <consortium name="The Broad Institute Genomics Platform"/>
            <consortium name="The Broad Institute Genome Sequencing Center for Infectious Disease"/>
            <person name="Wu L."/>
            <person name="Ma J."/>
        </authorList>
    </citation>
    <scope>NUCLEOTIDE SEQUENCE [LARGE SCALE GENOMIC DNA]</scope>
    <source>
        <strain evidence="2">CECT 7806</strain>
    </source>
</reference>
<keyword evidence="2" id="KW-1185">Reference proteome</keyword>
<evidence type="ECO:0000313" key="1">
    <source>
        <dbReference type="EMBL" id="MDN3570423.1"/>
    </source>
</evidence>
<dbReference type="Pfam" id="PF01904">
    <property type="entry name" value="DUF72"/>
    <property type="match status" value="1"/>
</dbReference>
<organism evidence="1 2">
    <name type="scientific">Methylobacterium longum</name>
    <dbReference type="NCBI Taxonomy" id="767694"/>
    <lineage>
        <taxon>Bacteria</taxon>
        <taxon>Pseudomonadati</taxon>
        <taxon>Pseudomonadota</taxon>
        <taxon>Alphaproteobacteria</taxon>
        <taxon>Hyphomicrobiales</taxon>
        <taxon>Methylobacteriaceae</taxon>
        <taxon>Methylobacterium</taxon>
    </lineage>
</organism>
<proteinExistence type="predicted"/>
<dbReference type="EMBL" id="JAUFPT010000019">
    <property type="protein sequence ID" value="MDN3570423.1"/>
    <property type="molecule type" value="Genomic_DNA"/>
</dbReference>
<dbReference type="InterPro" id="IPR002763">
    <property type="entry name" value="DUF72"/>
</dbReference>
<dbReference type="Proteomes" id="UP001244297">
    <property type="component" value="Unassembled WGS sequence"/>
</dbReference>
<dbReference type="SUPFAM" id="SSF117396">
    <property type="entry name" value="TM1631-like"/>
    <property type="match status" value="1"/>
</dbReference>
<sequence>MHTPGPIAIGTAGWSLPKAHASQFPETGGHLERYGQRFSAVEINTSFYRPHRASTYEKWAAAVPDGFHFAVKVPRAITHERRLTGVDELLVRFLGEVASLGTKLGPLLLQLPPSLVFNRAAAEPFLATFRQLFPGNIVCEPRHATWFVEDADKLLSELAIARVAADPAPVPGAGKPGGWLDLAYYRLHGSPRMYHSVYEPPVLTRMAERLHQQSALGRRAWCIFDNTAEFAATGNALDTLALVTARKTHKPQSLDGVGGASQGI</sequence>
<dbReference type="PANTHER" id="PTHR30348">
    <property type="entry name" value="UNCHARACTERIZED PROTEIN YECE"/>
    <property type="match status" value="1"/>
</dbReference>
<dbReference type="Gene3D" id="3.20.20.410">
    <property type="entry name" value="Protein of unknown function UPF0759"/>
    <property type="match status" value="1"/>
</dbReference>
<dbReference type="RefSeq" id="WP_238287679.1">
    <property type="nucleotide sequence ID" value="NZ_BPQS01000010.1"/>
</dbReference>